<protein>
    <submittedName>
        <fullName evidence="1">Uncharacterized protein</fullName>
    </submittedName>
</protein>
<name>A0A8S5SP64_9CAUD</name>
<reference evidence="1" key="1">
    <citation type="journal article" date="2021" name="Proc. Natl. Acad. Sci. U.S.A.">
        <title>A Catalog of Tens of Thousands of Viruses from Human Metagenomes Reveals Hidden Associations with Chronic Diseases.</title>
        <authorList>
            <person name="Tisza M.J."/>
            <person name="Buck C.B."/>
        </authorList>
    </citation>
    <scope>NUCLEOTIDE SEQUENCE</scope>
    <source>
        <strain evidence="1">CtqSm5</strain>
    </source>
</reference>
<evidence type="ECO:0000313" key="1">
    <source>
        <dbReference type="EMBL" id="DAF52793.1"/>
    </source>
</evidence>
<organism evidence="1">
    <name type="scientific">Siphoviridae sp. ctqSm5</name>
    <dbReference type="NCBI Taxonomy" id="2827949"/>
    <lineage>
        <taxon>Viruses</taxon>
        <taxon>Duplodnaviria</taxon>
        <taxon>Heunggongvirae</taxon>
        <taxon>Uroviricota</taxon>
        <taxon>Caudoviricetes</taxon>
    </lineage>
</organism>
<sequence length="96" mass="10768">MRAYSARHITRLASYIGSPNIGDDLMDLIDFDKDFTNPQIFKIQIVPSALCEVTINGNSKLTISPNYGLTIDYTDLMIHSFVFEQDGVDIYAVVGY</sequence>
<accession>A0A8S5SP64</accession>
<dbReference type="EMBL" id="BK032642">
    <property type="protein sequence ID" value="DAF52793.1"/>
    <property type="molecule type" value="Genomic_DNA"/>
</dbReference>
<proteinExistence type="predicted"/>